<dbReference type="InterPro" id="IPR020405">
    <property type="entry name" value="Atypical_DUSP_subfamA"/>
</dbReference>
<dbReference type="PROSITE" id="PS50056">
    <property type="entry name" value="TYR_PHOSPHATASE_2"/>
    <property type="match status" value="1"/>
</dbReference>
<evidence type="ECO:0000313" key="17">
    <source>
        <dbReference type="EMBL" id="KAA0716301.1"/>
    </source>
</evidence>
<organism evidence="17 18">
    <name type="scientific">Triplophysa tibetana</name>
    <dbReference type="NCBI Taxonomy" id="1572043"/>
    <lineage>
        <taxon>Eukaryota</taxon>
        <taxon>Metazoa</taxon>
        <taxon>Chordata</taxon>
        <taxon>Craniata</taxon>
        <taxon>Vertebrata</taxon>
        <taxon>Euteleostomi</taxon>
        <taxon>Actinopterygii</taxon>
        <taxon>Neopterygii</taxon>
        <taxon>Teleostei</taxon>
        <taxon>Ostariophysi</taxon>
        <taxon>Cypriniformes</taxon>
        <taxon>Nemacheilidae</taxon>
        <taxon>Triplophysa</taxon>
    </lineage>
</organism>
<comment type="similarity">
    <text evidence="4 14">Belongs to the protein-tyrosine phosphatase family. Non-receptor class dual specificity subfamily.</text>
</comment>
<dbReference type="InterPro" id="IPR029021">
    <property type="entry name" value="Prot-tyrosine_phosphatase-like"/>
</dbReference>
<dbReference type="PANTHER" id="PTHR45682:SF8">
    <property type="entry name" value="DUAL SPECIFICITY PROTEIN PHOSPHATASE 26"/>
    <property type="match status" value="1"/>
</dbReference>
<reference evidence="17 18" key="1">
    <citation type="journal article" date="2019" name="Mol. Ecol. Resour.">
        <title>Chromosome-level genome assembly of Triplophysa tibetana, a fish adapted to the harsh high-altitude environment of the Tibetan Plateau.</title>
        <authorList>
            <person name="Yang X."/>
            <person name="Liu H."/>
            <person name="Ma Z."/>
            <person name="Zou Y."/>
            <person name="Zou M."/>
            <person name="Mao Y."/>
            <person name="Li X."/>
            <person name="Wang H."/>
            <person name="Chen T."/>
            <person name="Wang W."/>
            <person name="Yang R."/>
        </authorList>
    </citation>
    <scope>NUCLEOTIDE SEQUENCE [LARGE SCALE GENOMIC DNA]</scope>
    <source>
        <strain evidence="17">TTIB1903HZAU</strain>
        <tissue evidence="17">Muscle</tissue>
    </source>
</reference>
<evidence type="ECO:0000256" key="4">
    <source>
        <dbReference type="ARBA" id="ARBA00008601"/>
    </source>
</evidence>
<dbReference type="GO" id="GO:0005794">
    <property type="term" value="C:Golgi apparatus"/>
    <property type="evidence" value="ECO:0007669"/>
    <property type="project" value="UniProtKB-SubCell"/>
</dbReference>
<dbReference type="PRINTS" id="PR01909">
    <property type="entry name" value="ADSPHPHTASEA"/>
</dbReference>
<dbReference type="EC" id="3.1.3.48" evidence="14"/>
<feature type="domain" description="Tyrosine specific protein phosphatases" evidence="16">
    <location>
        <begin position="100"/>
        <end position="157"/>
    </location>
</feature>
<comment type="subcellular location">
    <subcellularLocation>
        <location evidence="2">Cytoplasm</location>
    </subcellularLocation>
    <subcellularLocation>
        <location evidence="3">Golgi apparatus</location>
    </subcellularLocation>
    <subcellularLocation>
        <location evidence="1">Nucleus</location>
    </subcellularLocation>
</comment>
<sequence>MSNPLQHLSKSAVKDNRLNEVARLLRPFKRSKSDAAHEVWPGLYIGDMNMAVNYSELKKCRFTHVLNCVDKLDSSKNYRIRGIKYLGINTLDLETFNISVHFKPAAEFIHTALMEEGKILVHCWAGVSRSATIVLSYLMLKQNMTLKEAINTVKEKRGILPNRGFLRQLLDLQTQLHGS</sequence>
<comment type="catalytic activity">
    <reaction evidence="11 14">
        <text>O-phospho-L-seryl-[protein] + H2O = L-seryl-[protein] + phosphate</text>
        <dbReference type="Rhea" id="RHEA:20629"/>
        <dbReference type="Rhea" id="RHEA-COMP:9863"/>
        <dbReference type="Rhea" id="RHEA-COMP:11604"/>
        <dbReference type="ChEBI" id="CHEBI:15377"/>
        <dbReference type="ChEBI" id="CHEBI:29999"/>
        <dbReference type="ChEBI" id="CHEBI:43474"/>
        <dbReference type="ChEBI" id="CHEBI:83421"/>
        <dbReference type="EC" id="3.1.3.16"/>
    </reaction>
</comment>
<dbReference type="GO" id="GO:0043409">
    <property type="term" value="P:negative regulation of MAPK cascade"/>
    <property type="evidence" value="ECO:0007669"/>
    <property type="project" value="TreeGrafter"/>
</dbReference>
<dbReference type="GO" id="GO:0005634">
    <property type="term" value="C:nucleus"/>
    <property type="evidence" value="ECO:0007669"/>
    <property type="project" value="UniProtKB-SubCell"/>
</dbReference>
<evidence type="ECO:0000256" key="7">
    <source>
        <dbReference type="ARBA" id="ARBA00022912"/>
    </source>
</evidence>
<name>A0A5A9P541_9TELE</name>
<evidence type="ECO:0000259" key="16">
    <source>
        <dbReference type="PROSITE" id="PS50056"/>
    </source>
</evidence>
<dbReference type="PANTHER" id="PTHR45682">
    <property type="entry name" value="AGAP008228-PA"/>
    <property type="match status" value="1"/>
</dbReference>
<dbReference type="GO" id="GO:0004722">
    <property type="term" value="F:protein serine/threonine phosphatase activity"/>
    <property type="evidence" value="ECO:0007669"/>
    <property type="project" value="UniProtKB-EC"/>
</dbReference>
<keyword evidence="6 14" id="KW-0378">Hydrolase</keyword>
<dbReference type="GO" id="GO:0004725">
    <property type="term" value="F:protein tyrosine phosphatase activity"/>
    <property type="evidence" value="ECO:0007669"/>
    <property type="project" value="UniProtKB-EC"/>
</dbReference>
<evidence type="ECO:0000256" key="5">
    <source>
        <dbReference type="ARBA" id="ARBA00022490"/>
    </source>
</evidence>
<evidence type="ECO:0000256" key="12">
    <source>
        <dbReference type="ARBA" id="ARBA00048336"/>
    </source>
</evidence>
<dbReference type="PROSITE" id="PS00383">
    <property type="entry name" value="TYR_PHOSPHATASE_1"/>
    <property type="match status" value="1"/>
</dbReference>
<dbReference type="InterPro" id="IPR000387">
    <property type="entry name" value="Tyr_Pase_dom"/>
</dbReference>
<evidence type="ECO:0000256" key="1">
    <source>
        <dbReference type="ARBA" id="ARBA00004123"/>
    </source>
</evidence>
<dbReference type="Pfam" id="PF00782">
    <property type="entry name" value="DSPc"/>
    <property type="match status" value="1"/>
</dbReference>
<evidence type="ECO:0000256" key="9">
    <source>
        <dbReference type="ARBA" id="ARBA00023242"/>
    </source>
</evidence>
<comment type="catalytic activity">
    <reaction evidence="14">
        <text>O-phospho-L-tyrosyl-[protein] + H2O = L-tyrosyl-[protein] + phosphate</text>
        <dbReference type="Rhea" id="RHEA:10684"/>
        <dbReference type="Rhea" id="RHEA-COMP:10136"/>
        <dbReference type="Rhea" id="RHEA-COMP:20101"/>
        <dbReference type="ChEBI" id="CHEBI:15377"/>
        <dbReference type="ChEBI" id="CHEBI:43474"/>
        <dbReference type="ChEBI" id="CHEBI:46858"/>
        <dbReference type="ChEBI" id="CHEBI:61978"/>
        <dbReference type="EC" id="3.1.3.48"/>
    </reaction>
</comment>
<gene>
    <name evidence="17" type="ORF">E1301_Tti001736</name>
</gene>
<dbReference type="EMBL" id="SOYY01000009">
    <property type="protein sequence ID" value="KAA0716301.1"/>
    <property type="molecule type" value="Genomic_DNA"/>
</dbReference>
<dbReference type="SMART" id="SM00195">
    <property type="entry name" value="DSPc"/>
    <property type="match status" value="1"/>
</dbReference>
<dbReference type="PRINTS" id="PR01908">
    <property type="entry name" value="ADSPHPHTASE"/>
</dbReference>
<dbReference type="InterPro" id="IPR000340">
    <property type="entry name" value="Dual-sp_phosphatase_cat-dom"/>
</dbReference>
<evidence type="ECO:0000256" key="2">
    <source>
        <dbReference type="ARBA" id="ARBA00004496"/>
    </source>
</evidence>
<dbReference type="Gene3D" id="3.90.190.10">
    <property type="entry name" value="Protein tyrosine phosphatase superfamily"/>
    <property type="match status" value="1"/>
</dbReference>
<dbReference type="SUPFAM" id="SSF52799">
    <property type="entry name" value="(Phosphotyrosine protein) phosphatases II"/>
    <property type="match status" value="1"/>
</dbReference>
<comment type="catalytic activity">
    <reaction evidence="12 14">
        <text>O-phospho-L-threonyl-[protein] + H2O = L-threonyl-[protein] + phosphate</text>
        <dbReference type="Rhea" id="RHEA:47004"/>
        <dbReference type="Rhea" id="RHEA-COMP:11060"/>
        <dbReference type="Rhea" id="RHEA-COMP:11605"/>
        <dbReference type="ChEBI" id="CHEBI:15377"/>
        <dbReference type="ChEBI" id="CHEBI:30013"/>
        <dbReference type="ChEBI" id="CHEBI:43474"/>
        <dbReference type="ChEBI" id="CHEBI:61977"/>
        <dbReference type="EC" id="3.1.3.16"/>
    </reaction>
</comment>
<dbReference type="GO" id="GO:0008138">
    <property type="term" value="F:protein tyrosine/serine/threonine phosphatase activity"/>
    <property type="evidence" value="ECO:0007669"/>
    <property type="project" value="UniProtKB-UniRule"/>
</dbReference>
<dbReference type="InterPro" id="IPR016130">
    <property type="entry name" value="Tyr_Pase_AS"/>
</dbReference>
<keyword evidence="5" id="KW-0963">Cytoplasm</keyword>
<keyword evidence="9" id="KW-0539">Nucleus</keyword>
<dbReference type="PROSITE" id="PS50054">
    <property type="entry name" value="TYR_PHOSPHATASE_DUAL"/>
    <property type="match status" value="1"/>
</dbReference>
<comment type="caution">
    <text evidence="17">The sequence shown here is derived from an EMBL/GenBank/DDBJ whole genome shotgun (WGS) entry which is preliminary data.</text>
</comment>
<dbReference type="AlphaFoldDB" id="A0A5A9P541"/>
<evidence type="ECO:0000313" key="18">
    <source>
        <dbReference type="Proteomes" id="UP000324632"/>
    </source>
</evidence>
<evidence type="ECO:0000259" key="15">
    <source>
        <dbReference type="PROSITE" id="PS50054"/>
    </source>
</evidence>
<comment type="subunit">
    <text evidence="10">Interacts with HSF4.</text>
</comment>
<keyword evidence="18" id="KW-1185">Reference proteome</keyword>
<keyword evidence="7 14" id="KW-0904">Protein phosphatase</keyword>
<protein>
    <recommendedName>
        <fullName evidence="14">Dual specificity protein phosphatase</fullName>
        <ecNumber evidence="14">3.1.3.16</ecNumber>
        <ecNumber evidence="14">3.1.3.48</ecNumber>
    </recommendedName>
</protein>
<accession>A0A5A9P541</accession>
<comment type="function">
    <text evidence="14">Dual specificity phosphatase able to dephosphorylate phosphotyrosine, phosphoserine and phosphothreonine residues, with a preference for phosphotyrosine as a substrate.</text>
</comment>
<evidence type="ECO:0000256" key="8">
    <source>
        <dbReference type="ARBA" id="ARBA00023034"/>
    </source>
</evidence>
<feature type="active site" description="Phosphocysteine intermediate" evidence="13">
    <location>
        <position position="123"/>
    </location>
</feature>
<proteinExistence type="inferred from homology"/>
<evidence type="ECO:0000256" key="10">
    <source>
        <dbReference type="ARBA" id="ARBA00038621"/>
    </source>
</evidence>
<evidence type="ECO:0000256" key="14">
    <source>
        <dbReference type="RuleBase" id="RU366038"/>
    </source>
</evidence>
<evidence type="ECO:0000256" key="11">
    <source>
        <dbReference type="ARBA" id="ARBA00047761"/>
    </source>
</evidence>
<evidence type="ECO:0000256" key="13">
    <source>
        <dbReference type="PIRSR" id="PIRSR620405-1"/>
    </source>
</evidence>
<evidence type="ECO:0000256" key="6">
    <source>
        <dbReference type="ARBA" id="ARBA00022801"/>
    </source>
</evidence>
<feature type="domain" description="Tyrosine-protein phosphatase" evidence="15">
    <location>
        <begin position="34"/>
        <end position="178"/>
    </location>
</feature>
<dbReference type="InterPro" id="IPR020422">
    <property type="entry name" value="TYR_PHOSPHATASE_DUAL_dom"/>
</dbReference>
<dbReference type="Proteomes" id="UP000324632">
    <property type="component" value="Chromosome 9"/>
</dbReference>
<evidence type="ECO:0000256" key="3">
    <source>
        <dbReference type="ARBA" id="ARBA00004555"/>
    </source>
</evidence>
<dbReference type="EC" id="3.1.3.16" evidence="14"/>
<keyword evidence="8" id="KW-0333">Golgi apparatus</keyword>
<dbReference type="GO" id="GO:0033549">
    <property type="term" value="F:MAP kinase phosphatase activity"/>
    <property type="evidence" value="ECO:0007669"/>
    <property type="project" value="TreeGrafter"/>
</dbReference>